<dbReference type="PROSITE" id="PS51167">
    <property type="entry name" value="CHORISMATE_MUT_1"/>
    <property type="match status" value="1"/>
</dbReference>
<accession>A0A6J6EEP3</accession>
<dbReference type="AlphaFoldDB" id="A0A6J6EEP3"/>
<sequence>MRIRGIRGAIQLDRDSAEEMVEAVSELLTQMLTANQIETEDLISIILTATPDLISEFPAVAARKIGLGTVPLLCSVEIDVAQALPRVVRVLMHAHLERSLSDVKHIYLRGATVLRKDLAQ</sequence>
<dbReference type="NCBIfam" id="TIGR01796">
    <property type="entry name" value="CM_mono_aroH"/>
    <property type="match status" value="1"/>
</dbReference>
<reference evidence="1" key="1">
    <citation type="submission" date="2020-05" db="EMBL/GenBank/DDBJ databases">
        <authorList>
            <person name="Chiriac C."/>
            <person name="Salcher M."/>
            <person name="Ghai R."/>
            <person name="Kavagutti S V."/>
        </authorList>
    </citation>
    <scope>NUCLEOTIDE SEQUENCE</scope>
</reference>
<dbReference type="GO" id="GO:0004106">
    <property type="term" value="F:chorismate mutase activity"/>
    <property type="evidence" value="ECO:0007669"/>
    <property type="project" value="TreeGrafter"/>
</dbReference>
<dbReference type="Gene3D" id="3.30.1330.40">
    <property type="entry name" value="RutC-like"/>
    <property type="match status" value="1"/>
</dbReference>
<dbReference type="CDD" id="cd02185">
    <property type="entry name" value="AroH"/>
    <property type="match status" value="1"/>
</dbReference>
<dbReference type="InterPro" id="IPR008243">
    <property type="entry name" value="Chorismate_mutase_AroH"/>
</dbReference>
<dbReference type="EMBL" id="CAEZTW010000005">
    <property type="protein sequence ID" value="CAB4575050.1"/>
    <property type="molecule type" value="Genomic_DNA"/>
</dbReference>
<proteinExistence type="predicted"/>
<dbReference type="PANTHER" id="PTHR21164">
    <property type="entry name" value="CHORISMATE MUTASE"/>
    <property type="match status" value="1"/>
</dbReference>
<evidence type="ECO:0000313" key="1">
    <source>
        <dbReference type="EMBL" id="CAB4575050.1"/>
    </source>
</evidence>
<name>A0A6J6EEP3_9ZZZZ</name>
<dbReference type="PIRSF" id="PIRSF005965">
    <property type="entry name" value="Chor_mut_AroH"/>
    <property type="match status" value="1"/>
</dbReference>
<protein>
    <submittedName>
        <fullName evidence="1">Unannotated protein</fullName>
    </submittedName>
</protein>
<dbReference type="SUPFAM" id="SSF55298">
    <property type="entry name" value="YjgF-like"/>
    <property type="match status" value="1"/>
</dbReference>
<dbReference type="InterPro" id="IPR035959">
    <property type="entry name" value="RutC-like_sf"/>
</dbReference>
<dbReference type="PANTHER" id="PTHR21164:SF0">
    <property type="entry name" value="CHORISMATE MUTASE AROH"/>
    <property type="match status" value="1"/>
</dbReference>
<dbReference type="GO" id="GO:0046417">
    <property type="term" value="P:chorismate metabolic process"/>
    <property type="evidence" value="ECO:0007669"/>
    <property type="project" value="TreeGrafter"/>
</dbReference>
<dbReference type="Pfam" id="PF07736">
    <property type="entry name" value="CM_1"/>
    <property type="match status" value="1"/>
</dbReference>
<organism evidence="1">
    <name type="scientific">freshwater metagenome</name>
    <dbReference type="NCBI Taxonomy" id="449393"/>
    <lineage>
        <taxon>unclassified sequences</taxon>
        <taxon>metagenomes</taxon>
        <taxon>ecological metagenomes</taxon>
    </lineage>
</organism>
<gene>
    <name evidence="1" type="ORF">UFOPK1766_00070</name>
</gene>